<protein>
    <submittedName>
        <fullName evidence="3">NADPH:quinone oxidoreductase family protein</fullName>
    </submittedName>
</protein>
<proteinExistence type="predicted"/>
<dbReference type="CDD" id="cd08241">
    <property type="entry name" value="QOR1"/>
    <property type="match status" value="1"/>
</dbReference>
<dbReference type="EMBL" id="BAAARB010000004">
    <property type="protein sequence ID" value="GAA2374276.1"/>
    <property type="molecule type" value="Genomic_DNA"/>
</dbReference>
<feature type="region of interest" description="Disordered" evidence="1">
    <location>
        <begin position="325"/>
        <end position="358"/>
    </location>
</feature>
<dbReference type="InterPro" id="IPR002364">
    <property type="entry name" value="Quin_OxRdtase/zeta-crystal_CS"/>
</dbReference>
<dbReference type="SMART" id="SM00829">
    <property type="entry name" value="PKS_ER"/>
    <property type="match status" value="1"/>
</dbReference>
<dbReference type="InterPro" id="IPR036291">
    <property type="entry name" value="NAD(P)-bd_dom_sf"/>
</dbReference>
<dbReference type="PROSITE" id="PS01162">
    <property type="entry name" value="QOR_ZETA_CRYSTAL"/>
    <property type="match status" value="1"/>
</dbReference>
<accession>A0ABN3HCJ9</accession>
<dbReference type="RefSeq" id="WP_346075383.1">
    <property type="nucleotide sequence ID" value="NZ_BAAARB010000004.1"/>
</dbReference>
<evidence type="ECO:0000256" key="1">
    <source>
        <dbReference type="SAM" id="MobiDB-lite"/>
    </source>
</evidence>
<dbReference type="InterPro" id="IPR020843">
    <property type="entry name" value="ER"/>
</dbReference>
<dbReference type="InterPro" id="IPR011032">
    <property type="entry name" value="GroES-like_sf"/>
</dbReference>
<dbReference type="InterPro" id="IPR013149">
    <property type="entry name" value="ADH-like_C"/>
</dbReference>
<dbReference type="InterPro" id="IPR051397">
    <property type="entry name" value="Zn-ADH-like_protein"/>
</dbReference>
<feature type="domain" description="Enoyl reductase (ER)" evidence="2">
    <location>
        <begin position="11"/>
        <end position="325"/>
    </location>
</feature>
<dbReference type="PANTHER" id="PTHR43677:SF4">
    <property type="entry name" value="QUINONE OXIDOREDUCTASE-LIKE PROTEIN 2"/>
    <property type="match status" value="1"/>
</dbReference>
<evidence type="ECO:0000313" key="4">
    <source>
        <dbReference type="Proteomes" id="UP001501170"/>
    </source>
</evidence>
<dbReference type="InterPro" id="IPR013154">
    <property type="entry name" value="ADH-like_N"/>
</dbReference>
<dbReference type="Pfam" id="PF00107">
    <property type="entry name" value="ADH_zinc_N"/>
    <property type="match status" value="1"/>
</dbReference>
<name>A0ABN3HCJ9_9ACTN</name>
<comment type="caution">
    <text evidence="3">The sequence shown here is derived from an EMBL/GenBank/DDBJ whole genome shotgun (WGS) entry which is preliminary data.</text>
</comment>
<dbReference type="Gene3D" id="3.40.50.720">
    <property type="entry name" value="NAD(P)-binding Rossmann-like Domain"/>
    <property type="match status" value="1"/>
</dbReference>
<dbReference type="Gene3D" id="3.90.180.10">
    <property type="entry name" value="Medium-chain alcohol dehydrogenases, catalytic domain"/>
    <property type="match status" value="1"/>
</dbReference>
<dbReference type="Proteomes" id="UP001501170">
    <property type="component" value="Unassembled WGS sequence"/>
</dbReference>
<sequence>MKAWRVQRLGEPSEVLHLADVDLPEPGPGQLVVRVLASAANFPDVLMCRGLYQVRPELPFTPGVELCGEVTALGEGVAGLSVGDRVLGGAVLPYGGFGEYAVMAAAETFPAPESLDDAQASSLFIGYQTGWFGLHRRARLQPGETLLVHAAAGGVGSAAIQLGKAAGAKVIGVVGGSAKAGVARELGADVVVDRHTEDFVEVVKSETGGRGADVIYDPVGGDTYLRSTKCIAFEGRILVIGFAGGTITETALNHALIKNYSVVGLHWGLYNRYAPDLVRECHAELTALADSGAIAPLVSERLPLEEIPDGLQRLADGNTVGRVAYQATPSGLTGRSARSRTPESRTSESSTSSKERTL</sequence>
<evidence type="ECO:0000313" key="3">
    <source>
        <dbReference type="EMBL" id="GAA2374276.1"/>
    </source>
</evidence>
<dbReference type="SUPFAM" id="SSF50129">
    <property type="entry name" value="GroES-like"/>
    <property type="match status" value="1"/>
</dbReference>
<evidence type="ECO:0000259" key="2">
    <source>
        <dbReference type="SMART" id="SM00829"/>
    </source>
</evidence>
<gene>
    <name evidence="3" type="ORF">GCM10009855_11900</name>
</gene>
<organism evidence="3 4">
    <name type="scientific">Gordonia cholesterolivorans</name>
    <dbReference type="NCBI Taxonomy" id="559625"/>
    <lineage>
        <taxon>Bacteria</taxon>
        <taxon>Bacillati</taxon>
        <taxon>Actinomycetota</taxon>
        <taxon>Actinomycetes</taxon>
        <taxon>Mycobacteriales</taxon>
        <taxon>Gordoniaceae</taxon>
        <taxon>Gordonia</taxon>
    </lineage>
</organism>
<reference evidence="3 4" key="1">
    <citation type="journal article" date="2019" name="Int. J. Syst. Evol. Microbiol.">
        <title>The Global Catalogue of Microorganisms (GCM) 10K type strain sequencing project: providing services to taxonomists for standard genome sequencing and annotation.</title>
        <authorList>
            <consortium name="The Broad Institute Genomics Platform"/>
            <consortium name="The Broad Institute Genome Sequencing Center for Infectious Disease"/>
            <person name="Wu L."/>
            <person name="Ma J."/>
        </authorList>
    </citation>
    <scope>NUCLEOTIDE SEQUENCE [LARGE SCALE GENOMIC DNA]</scope>
    <source>
        <strain evidence="3 4">JCM 16227</strain>
    </source>
</reference>
<keyword evidence="4" id="KW-1185">Reference proteome</keyword>
<dbReference type="PANTHER" id="PTHR43677">
    <property type="entry name" value="SHORT-CHAIN DEHYDROGENASE/REDUCTASE"/>
    <property type="match status" value="1"/>
</dbReference>
<dbReference type="SUPFAM" id="SSF51735">
    <property type="entry name" value="NAD(P)-binding Rossmann-fold domains"/>
    <property type="match status" value="1"/>
</dbReference>
<dbReference type="Pfam" id="PF08240">
    <property type="entry name" value="ADH_N"/>
    <property type="match status" value="1"/>
</dbReference>